<accession>A0A659QYX4</accession>
<evidence type="ECO:0000313" key="1">
    <source>
        <dbReference type="EMBL" id="TGC92535.1"/>
    </source>
</evidence>
<feature type="non-terminal residue" evidence="1">
    <location>
        <position position="67"/>
    </location>
</feature>
<comment type="caution">
    <text evidence="1">The sequence shown here is derived from an EMBL/GenBank/DDBJ whole genome shotgun (WGS) entry which is preliminary data.</text>
</comment>
<dbReference type="AlphaFoldDB" id="A0A659QYX4"/>
<organism evidence="1 2">
    <name type="scientific">Salmonella enterica subsp. enterica serovar Wilhelmsburg</name>
    <dbReference type="NCBI Taxonomy" id="1960126"/>
    <lineage>
        <taxon>Bacteria</taxon>
        <taxon>Pseudomonadati</taxon>
        <taxon>Pseudomonadota</taxon>
        <taxon>Gammaproteobacteria</taxon>
        <taxon>Enterobacterales</taxon>
        <taxon>Enterobacteriaceae</taxon>
        <taxon>Salmonella</taxon>
    </lineage>
</organism>
<protein>
    <submittedName>
        <fullName evidence="1">Uncharacterized protein</fullName>
    </submittedName>
</protein>
<gene>
    <name evidence="1" type="ORF">C9F04_01805</name>
</gene>
<proteinExistence type="predicted"/>
<name>A0A659QYX4_SALET</name>
<reference evidence="1 2" key="1">
    <citation type="submission" date="2018-03" db="EMBL/GenBank/DDBJ databases">
        <title>Non-Typhoidal Salmonella genome sequencing and assembly.</title>
        <authorList>
            <person name="Matchawe C."/>
        </authorList>
    </citation>
    <scope>NUCLEOTIDE SEQUENCE [LARGE SCALE GENOMIC DNA]</scope>
    <source>
        <strain evidence="1 2">32eva</strain>
    </source>
</reference>
<dbReference type="Proteomes" id="UP000297749">
    <property type="component" value="Unassembled WGS sequence"/>
</dbReference>
<dbReference type="EMBL" id="PYKF01000090">
    <property type="protein sequence ID" value="TGC92535.1"/>
    <property type="molecule type" value="Genomic_DNA"/>
</dbReference>
<sequence>MYGPMSRADALLKKLDTQSNDAKFSLNHEASWIAENNSPDAAMVFLSKIGLATPSSLTAYARSVDGW</sequence>
<evidence type="ECO:0000313" key="2">
    <source>
        <dbReference type="Proteomes" id="UP000297749"/>
    </source>
</evidence>